<keyword evidence="6" id="KW-0472">Membrane</keyword>
<dbReference type="InterPro" id="IPR004358">
    <property type="entry name" value="Sig_transdc_His_kin-like_C"/>
</dbReference>
<dbReference type="PROSITE" id="PS50109">
    <property type="entry name" value="HIS_KIN"/>
    <property type="match status" value="1"/>
</dbReference>
<keyword evidence="8" id="KW-0418">Kinase</keyword>
<comment type="catalytic activity">
    <reaction evidence="1">
        <text>ATP + protein L-histidine = ADP + protein N-phospho-L-histidine.</text>
        <dbReference type="EC" id="2.7.13.3"/>
    </reaction>
</comment>
<evidence type="ECO:0000256" key="3">
    <source>
        <dbReference type="ARBA" id="ARBA00022553"/>
    </source>
</evidence>
<sequence length="695" mass="78681">MIFYPSKPLTLIMKLFFLSFLMAFLSGAICFAQSRQEIDSLKHELSIAKHDTNRVLILVELAVSYQNTNTDSALKYGQKALDLAQKIKFLRGQARAFHRLGSTYRVIGDLPQALSLIYNGLQISEENHFYYESTRGLNSLGLLFLNLNDGTKAVNYLQQALKSNQLVENSEEKEEANVLIMSNIGRIYLERNQLDSVVYYFRKAQILDRKGILRSSPSHISNLGQIEFLLGNGQKAMEYSQKAIQLCKQNNDHRTAGTVYGVFANYFKELNQPDSAIHYSKIGLVESQSIDFKDGILRNSRLLAELYESRDIQKAYEYQKIATTTNEDLYGAKKIQVLQKTIVDEIDRQRQMEVELVTHQNQLKQYAFLAGLGVLLLIAFILYRTNKQQKRVNHLLHRQKEEINHQRDKAEKTLTELKSTQSQLIQKEKLASLGELTAGIAHEIQNPLNFVNNFSELSVELVSELLEERNKEHGERDEELEKELLNDLAQNQEKINLHGKRASSIVKGMLEHSRQSTGERELTDINQLADEYLRLAYHGFRAKDKDGSATRFNSEYELIMDKDLPKIEVVPQEIGRVLLNLINNAFYAVNARRDCASAVQNAADVNYSPKVVVSTQVVDNQVVIQVKDNGVGMSKEVQAKIFQPFFTTKPTGKGTGLGLSLAYDIVTKGHGGTIECESVEGEGTTFIVTLPIQNS</sequence>
<evidence type="ECO:0000259" key="7">
    <source>
        <dbReference type="PROSITE" id="PS50109"/>
    </source>
</evidence>
<feature type="domain" description="Histidine kinase" evidence="7">
    <location>
        <begin position="439"/>
        <end position="694"/>
    </location>
</feature>
<dbReference type="Gene3D" id="1.25.40.10">
    <property type="entry name" value="Tetratricopeptide repeat domain"/>
    <property type="match status" value="2"/>
</dbReference>
<dbReference type="EC" id="2.7.13.3" evidence="2"/>
<evidence type="ECO:0000313" key="9">
    <source>
        <dbReference type="Proteomes" id="UP000253141"/>
    </source>
</evidence>
<dbReference type="SUPFAM" id="SSF55874">
    <property type="entry name" value="ATPase domain of HSP90 chaperone/DNA topoisomerase II/histidine kinase"/>
    <property type="match status" value="1"/>
</dbReference>
<dbReference type="SUPFAM" id="SSF48452">
    <property type="entry name" value="TPR-like"/>
    <property type="match status" value="2"/>
</dbReference>
<dbReference type="InterPro" id="IPR019734">
    <property type="entry name" value="TPR_rpt"/>
</dbReference>
<dbReference type="Pfam" id="PF02518">
    <property type="entry name" value="HATPase_c"/>
    <property type="match status" value="1"/>
</dbReference>
<keyword evidence="5" id="KW-0175">Coiled coil</keyword>
<dbReference type="InterPro" id="IPR003594">
    <property type="entry name" value="HATPase_dom"/>
</dbReference>
<feature type="repeat" description="TPR" evidence="4">
    <location>
        <begin position="94"/>
        <end position="127"/>
    </location>
</feature>
<evidence type="ECO:0000256" key="1">
    <source>
        <dbReference type="ARBA" id="ARBA00000085"/>
    </source>
</evidence>
<dbReference type="EMBL" id="QPIW01000017">
    <property type="protein sequence ID" value="RDB04361.1"/>
    <property type="molecule type" value="Genomic_DNA"/>
</dbReference>
<dbReference type="SMART" id="SM00388">
    <property type="entry name" value="HisKA"/>
    <property type="match status" value="1"/>
</dbReference>
<dbReference type="SMART" id="SM00387">
    <property type="entry name" value="HATPase_c"/>
    <property type="match status" value="1"/>
</dbReference>
<dbReference type="Gene3D" id="3.30.565.10">
    <property type="entry name" value="Histidine kinase-like ATPase, C-terminal domain"/>
    <property type="match status" value="1"/>
</dbReference>
<evidence type="ECO:0000313" key="8">
    <source>
        <dbReference type="EMBL" id="RDB04361.1"/>
    </source>
</evidence>
<gene>
    <name evidence="8" type="ORF">DVG78_19395</name>
</gene>
<comment type="caution">
    <text evidence="8">The sequence shown here is derived from an EMBL/GenBank/DDBJ whole genome shotgun (WGS) entry which is preliminary data.</text>
</comment>
<dbReference type="OrthoDB" id="9806995at2"/>
<keyword evidence="8" id="KW-0808">Transferase</keyword>
<dbReference type="CDD" id="cd00082">
    <property type="entry name" value="HisKA"/>
    <property type="match status" value="1"/>
</dbReference>
<dbReference type="Gene3D" id="1.10.287.130">
    <property type="match status" value="1"/>
</dbReference>
<dbReference type="InterPro" id="IPR036890">
    <property type="entry name" value="HATPase_C_sf"/>
</dbReference>
<keyword evidence="4" id="KW-0802">TPR repeat</keyword>
<keyword evidence="9" id="KW-1185">Reference proteome</keyword>
<dbReference type="InterPro" id="IPR011990">
    <property type="entry name" value="TPR-like_helical_dom_sf"/>
</dbReference>
<keyword evidence="3" id="KW-0597">Phosphoprotein</keyword>
<dbReference type="Proteomes" id="UP000253141">
    <property type="component" value="Unassembled WGS sequence"/>
</dbReference>
<proteinExistence type="predicted"/>
<accession>A0A369I3I8</accession>
<evidence type="ECO:0000256" key="2">
    <source>
        <dbReference type="ARBA" id="ARBA00012438"/>
    </source>
</evidence>
<dbReference type="GO" id="GO:0000155">
    <property type="term" value="F:phosphorelay sensor kinase activity"/>
    <property type="evidence" value="ECO:0007669"/>
    <property type="project" value="InterPro"/>
</dbReference>
<dbReference type="SMART" id="SM00028">
    <property type="entry name" value="TPR"/>
    <property type="match status" value="5"/>
</dbReference>
<dbReference type="PANTHER" id="PTHR43065">
    <property type="entry name" value="SENSOR HISTIDINE KINASE"/>
    <property type="match status" value="1"/>
</dbReference>
<dbReference type="PROSITE" id="PS50005">
    <property type="entry name" value="TPR"/>
    <property type="match status" value="1"/>
</dbReference>
<dbReference type="InterPro" id="IPR003661">
    <property type="entry name" value="HisK_dim/P_dom"/>
</dbReference>
<evidence type="ECO:0000256" key="6">
    <source>
        <dbReference type="SAM" id="Phobius"/>
    </source>
</evidence>
<evidence type="ECO:0000256" key="5">
    <source>
        <dbReference type="SAM" id="Coils"/>
    </source>
</evidence>
<name>A0A369I3I8_9BACT</name>
<protein>
    <recommendedName>
        <fullName evidence="2">histidine kinase</fullName>
        <ecNumber evidence="2">2.7.13.3</ecNumber>
    </recommendedName>
</protein>
<dbReference type="PRINTS" id="PR00344">
    <property type="entry name" value="BCTRLSENSOR"/>
</dbReference>
<keyword evidence="6" id="KW-1133">Transmembrane helix</keyword>
<organism evidence="8 9">
    <name type="scientific">Runella aurantiaca</name>
    <dbReference type="NCBI Taxonomy" id="2282308"/>
    <lineage>
        <taxon>Bacteria</taxon>
        <taxon>Pseudomonadati</taxon>
        <taxon>Bacteroidota</taxon>
        <taxon>Cytophagia</taxon>
        <taxon>Cytophagales</taxon>
        <taxon>Spirosomataceae</taxon>
        <taxon>Runella</taxon>
    </lineage>
</organism>
<dbReference type="InterPro" id="IPR005467">
    <property type="entry name" value="His_kinase_dom"/>
</dbReference>
<reference evidence="8 9" key="1">
    <citation type="submission" date="2018-07" db="EMBL/GenBank/DDBJ databases">
        <title>Genome analysis of Runella aurantiaca.</title>
        <authorList>
            <person name="Yang X."/>
        </authorList>
    </citation>
    <scope>NUCLEOTIDE SEQUENCE [LARGE SCALE GENOMIC DNA]</scope>
    <source>
        <strain evidence="8 9">YX9</strain>
    </source>
</reference>
<dbReference type="AlphaFoldDB" id="A0A369I3I8"/>
<keyword evidence="6" id="KW-0812">Transmembrane</keyword>
<dbReference type="InterPro" id="IPR036097">
    <property type="entry name" value="HisK_dim/P_sf"/>
</dbReference>
<feature type="transmembrane region" description="Helical" evidence="6">
    <location>
        <begin position="366"/>
        <end position="383"/>
    </location>
</feature>
<evidence type="ECO:0000256" key="4">
    <source>
        <dbReference type="PROSITE-ProRule" id="PRU00339"/>
    </source>
</evidence>
<feature type="coiled-coil region" evidence="5">
    <location>
        <begin position="393"/>
        <end position="427"/>
    </location>
</feature>
<dbReference type="SUPFAM" id="SSF47384">
    <property type="entry name" value="Homodimeric domain of signal transducing histidine kinase"/>
    <property type="match status" value="1"/>
</dbReference>
<dbReference type="PANTHER" id="PTHR43065:SF42">
    <property type="entry name" value="TWO-COMPONENT SENSOR PPRA"/>
    <property type="match status" value="1"/>
</dbReference>